<evidence type="ECO:0000313" key="18">
    <source>
        <dbReference type="WBParaSite" id="SRAE_1000080400.1"/>
    </source>
</evidence>
<dbReference type="EC" id="2.7.1.36" evidence="3 13"/>
<comment type="catalytic activity">
    <reaction evidence="13">
        <text>(R)-mevalonate + ATP = (R)-5-phosphomevalonate + ADP + H(+)</text>
        <dbReference type="Rhea" id="RHEA:17065"/>
        <dbReference type="ChEBI" id="CHEBI:15378"/>
        <dbReference type="ChEBI" id="CHEBI:30616"/>
        <dbReference type="ChEBI" id="CHEBI:36464"/>
        <dbReference type="ChEBI" id="CHEBI:58146"/>
        <dbReference type="ChEBI" id="CHEBI:456216"/>
        <dbReference type="EC" id="2.7.1.36"/>
    </reaction>
</comment>
<dbReference type="Pfam" id="PF08544">
    <property type="entry name" value="GHMP_kinases_C"/>
    <property type="match status" value="1"/>
</dbReference>
<dbReference type="InterPro" id="IPR020568">
    <property type="entry name" value="Ribosomal_Su5_D2-typ_SF"/>
</dbReference>
<feature type="domain" description="GHMP kinase C-terminal" evidence="15">
    <location>
        <begin position="281"/>
        <end position="352"/>
    </location>
</feature>
<keyword evidence="4 13" id="KW-0963">Cytoplasm</keyword>
<dbReference type="OMA" id="XWTEEEL"/>
<dbReference type="InterPro" id="IPR006204">
    <property type="entry name" value="GHMP_kinase_N_dom"/>
</dbReference>
<dbReference type="PANTHER" id="PTHR43290:SF2">
    <property type="entry name" value="MEVALONATE KINASE"/>
    <property type="match status" value="1"/>
</dbReference>
<dbReference type="PANTHER" id="PTHR43290">
    <property type="entry name" value="MEVALONATE KINASE"/>
    <property type="match status" value="1"/>
</dbReference>
<evidence type="ECO:0000256" key="6">
    <source>
        <dbReference type="ARBA" id="ARBA00022679"/>
    </source>
</evidence>
<dbReference type="InterPro" id="IPR006203">
    <property type="entry name" value="GHMP_knse_ATP-bd_CS"/>
</dbReference>
<evidence type="ECO:0000313" key="19">
    <source>
        <dbReference type="WormBase" id="SRAE_1000080400"/>
    </source>
</evidence>
<dbReference type="InterPro" id="IPR006205">
    <property type="entry name" value="Mev_gal_kin"/>
</dbReference>
<evidence type="ECO:0000256" key="5">
    <source>
        <dbReference type="ARBA" id="ARBA00022516"/>
    </source>
</evidence>
<dbReference type="GO" id="GO:0005829">
    <property type="term" value="C:cytosol"/>
    <property type="evidence" value="ECO:0007669"/>
    <property type="project" value="TreeGrafter"/>
</dbReference>
<sequence length="383" mass="43129">MMDDNIYVSAPGKIILFGEHAVVYGKTAVAGAINLRAYVKLSPTNDGKISLELDDLKILKTWEIEDFYTLVSELKKLPNFSNFATDEEIELSRETISKIGRINEKESHKYDVALQAFCYFISRLIIEKNITLKSFKMSMKFEIPTSVGLGSSGAYCSSIIYTLFIFFNVPFELQDVVNYGTFGEYFVHGKSSGIDVALSTYGKIGSFQYGRKIDILNSNINFDIIVVNSKIERDTKKLVGMVKEKLEENRNVIENIFEKIDKVSNNAVEILKNSICTDIDSNNLVTLNAYCFENNYYLLELGLGHEETTKICNILSKYGITGKITGAGGGGCVYGIETKKMQEQMKDKLYKELDKFGYDYWNCKLGASGVQKHDIPPTIFNES</sequence>
<dbReference type="GO" id="GO:0005524">
    <property type="term" value="F:ATP binding"/>
    <property type="evidence" value="ECO:0007669"/>
    <property type="project" value="UniProtKB-KW"/>
</dbReference>
<name>A0A090L4V7_STRRB</name>
<accession>A0A090L4V7</accession>
<evidence type="ECO:0000256" key="12">
    <source>
        <dbReference type="ARBA" id="ARBA00029438"/>
    </source>
</evidence>
<keyword evidence="8 13" id="KW-0418">Kinase</keyword>
<dbReference type="GO" id="GO:0019287">
    <property type="term" value="P:isopentenyl diphosphate biosynthetic process, mevalonate pathway"/>
    <property type="evidence" value="ECO:0007669"/>
    <property type="project" value="UniProtKB-UniPathway"/>
</dbReference>
<comment type="subcellular location">
    <subcellularLocation>
        <location evidence="1 13">Cytoplasm</location>
    </subcellularLocation>
</comment>
<keyword evidence="13" id="KW-0752">Steroid biosynthesis</keyword>
<evidence type="ECO:0000313" key="17">
    <source>
        <dbReference type="Proteomes" id="UP000035682"/>
    </source>
</evidence>
<dbReference type="EMBL" id="LN609528">
    <property type="protein sequence ID" value="CEF62534.1"/>
    <property type="molecule type" value="Genomic_DNA"/>
</dbReference>
<dbReference type="PRINTS" id="PR00959">
    <property type="entry name" value="MEVGALKINASE"/>
</dbReference>
<evidence type="ECO:0000256" key="9">
    <source>
        <dbReference type="ARBA" id="ARBA00022840"/>
    </source>
</evidence>
<comment type="pathway">
    <text evidence="12 13">Isoprenoid biosynthesis; isopentenyl diphosphate biosynthesis via mevalonate pathway; isopentenyl diphosphate from (R)-mevalonate: step 1/3.</text>
</comment>
<evidence type="ECO:0000259" key="14">
    <source>
        <dbReference type="Pfam" id="PF00288"/>
    </source>
</evidence>
<keyword evidence="7 13" id="KW-0547">Nucleotide-binding</keyword>
<evidence type="ECO:0000313" key="16">
    <source>
        <dbReference type="EMBL" id="CEF62534.1"/>
    </source>
</evidence>
<keyword evidence="6 13" id="KW-0808">Transferase</keyword>
<dbReference type="Proteomes" id="UP000035682">
    <property type="component" value="Unplaced"/>
</dbReference>
<keyword evidence="17" id="KW-1185">Reference proteome</keyword>
<evidence type="ECO:0000256" key="2">
    <source>
        <dbReference type="ARBA" id="ARBA00006495"/>
    </source>
</evidence>
<evidence type="ECO:0000256" key="1">
    <source>
        <dbReference type="ARBA" id="ARBA00004496"/>
    </source>
</evidence>
<keyword evidence="10" id="KW-0460">Magnesium</keyword>
<keyword evidence="13" id="KW-0753">Steroid metabolism</keyword>
<dbReference type="RefSeq" id="XP_024501736.1">
    <property type="nucleotide sequence ID" value="XM_024647682.1"/>
</dbReference>
<evidence type="ECO:0000256" key="4">
    <source>
        <dbReference type="ARBA" id="ARBA00022490"/>
    </source>
</evidence>
<dbReference type="CTD" id="36374899"/>
<keyword evidence="11 13" id="KW-0443">Lipid metabolism</keyword>
<keyword evidence="9 13" id="KW-0067">ATP-binding</keyword>
<evidence type="ECO:0000259" key="15">
    <source>
        <dbReference type="Pfam" id="PF08544"/>
    </source>
</evidence>
<comment type="similarity">
    <text evidence="2 13">Belongs to the GHMP kinase family. Mevalonate kinase subfamily.</text>
</comment>
<evidence type="ECO:0000256" key="11">
    <source>
        <dbReference type="ARBA" id="ARBA00023098"/>
    </source>
</evidence>
<dbReference type="GeneID" id="36374899"/>
<keyword evidence="5 13" id="KW-0444">Lipid biosynthesis</keyword>
<dbReference type="WormBase" id="SRAE_1000080400">
    <property type="protein sequence ID" value="SRP09019"/>
    <property type="gene ID" value="WBGene00257404"/>
</dbReference>
<dbReference type="NCBIfam" id="TIGR00549">
    <property type="entry name" value="mevalon_kin"/>
    <property type="match status" value="1"/>
</dbReference>
<dbReference type="Pfam" id="PF00288">
    <property type="entry name" value="GHMP_kinases_N"/>
    <property type="match status" value="1"/>
</dbReference>
<keyword evidence="13" id="KW-0756">Sterol biosynthesis</keyword>
<dbReference type="InterPro" id="IPR013750">
    <property type="entry name" value="GHMP_kinase_C_dom"/>
</dbReference>
<dbReference type="GO" id="GO:0004496">
    <property type="term" value="F:mevalonate kinase activity"/>
    <property type="evidence" value="ECO:0007669"/>
    <property type="project" value="UniProtKB-EC"/>
</dbReference>
<dbReference type="InterPro" id="IPR036554">
    <property type="entry name" value="GHMP_kinase_C_sf"/>
</dbReference>
<dbReference type="SUPFAM" id="SSF54211">
    <property type="entry name" value="Ribosomal protein S5 domain 2-like"/>
    <property type="match status" value="1"/>
</dbReference>
<dbReference type="Gene3D" id="3.30.230.10">
    <property type="match status" value="1"/>
</dbReference>
<evidence type="ECO:0000256" key="3">
    <source>
        <dbReference type="ARBA" id="ARBA00012103"/>
    </source>
</evidence>
<reference evidence="16 17" key="1">
    <citation type="submission" date="2014-09" db="EMBL/GenBank/DDBJ databases">
        <authorList>
            <person name="Martin A.A."/>
        </authorList>
    </citation>
    <scope>NUCLEOTIDE SEQUENCE</scope>
    <source>
        <strain evidence="17">ED321</strain>
        <strain evidence="16">ED321 Heterogonic</strain>
    </source>
</reference>
<evidence type="ECO:0000256" key="7">
    <source>
        <dbReference type="ARBA" id="ARBA00022741"/>
    </source>
</evidence>
<feature type="domain" description="GHMP kinase N-terminal" evidence="14">
    <location>
        <begin position="129"/>
        <end position="203"/>
    </location>
</feature>
<dbReference type="GO" id="GO:0006695">
    <property type="term" value="P:cholesterol biosynthetic process"/>
    <property type="evidence" value="ECO:0007669"/>
    <property type="project" value="TreeGrafter"/>
</dbReference>
<keyword evidence="13" id="KW-1207">Sterol metabolism</keyword>
<reference evidence="18" key="2">
    <citation type="submission" date="2020-12" db="UniProtKB">
        <authorList>
            <consortium name="WormBaseParasite"/>
        </authorList>
    </citation>
    <scope>IDENTIFICATION</scope>
</reference>
<dbReference type="AlphaFoldDB" id="A0A090L4V7"/>
<proteinExistence type="inferred from homology"/>
<evidence type="ECO:0000256" key="13">
    <source>
        <dbReference type="RuleBase" id="RU363087"/>
    </source>
</evidence>
<evidence type="ECO:0000256" key="10">
    <source>
        <dbReference type="ARBA" id="ARBA00022842"/>
    </source>
</evidence>
<dbReference type="InterPro" id="IPR014721">
    <property type="entry name" value="Ribsml_uS5_D2-typ_fold_subgr"/>
</dbReference>
<organism evidence="16">
    <name type="scientific">Strongyloides ratti</name>
    <name type="common">Parasitic roundworm</name>
    <dbReference type="NCBI Taxonomy" id="34506"/>
    <lineage>
        <taxon>Eukaryota</taxon>
        <taxon>Metazoa</taxon>
        <taxon>Ecdysozoa</taxon>
        <taxon>Nematoda</taxon>
        <taxon>Chromadorea</taxon>
        <taxon>Rhabditida</taxon>
        <taxon>Tylenchina</taxon>
        <taxon>Panagrolaimomorpha</taxon>
        <taxon>Strongyloidoidea</taxon>
        <taxon>Strongyloididae</taxon>
        <taxon>Strongyloides</taxon>
    </lineage>
</organism>
<dbReference type="OrthoDB" id="1652964at2759"/>
<evidence type="ECO:0000256" key="8">
    <source>
        <dbReference type="ARBA" id="ARBA00022777"/>
    </source>
</evidence>
<dbReference type="Gene3D" id="3.30.70.890">
    <property type="entry name" value="GHMP kinase, C-terminal domain"/>
    <property type="match status" value="1"/>
</dbReference>
<dbReference type="SUPFAM" id="SSF55060">
    <property type="entry name" value="GHMP Kinase, C-terminal domain"/>
    <property type="match status" value="1"/>
</dbReference>
<gene>
    <name evidence="16 18 19" type="ORF">SRAE_1000080400</name>
</gene>
<dbReference type="WBParaSite" id="SRAE_1000080400.1">
    <property type="protein sequence ID" value="SRAE_1000080400.1"/>
    <property type="gene ID" value="WBGene00257404"/>
</dbReference>
<dbReference type="PROSITE" id="PS00627">
    <property type="entry name" value="GHMP_KINASES_ATP"/>
    <property type="match status" value="1"/>
</dbReference>
<protein>
    <recommendedName>
        <fullName evidence="3 13">Mevalonate kinase</fullName>
        <shortName evidence="13">MK</shortName>
        <ecNumber evidence="3 13">2.7.1.36</ecNumber>
    </recommendedName>
</protein>
<dbReference type="STRING" id="34506.A0A090L4V7"/>
<dbReference type="UniPathway" id="UPA00057">
    <property type="reaction ID" value="UER00098"/>
</dbReference>